<reference evidence="2 3" key="3">
    <citation type="journal article" date="2013" name="Rice">
        <title>Improvement of the Oryza sativa Nipponbare reference genome using next generation sequence and optical map data.</title>
        <authorList>
            <person name="Kawahara Y."/>
            <person name="de la Bastide M."/>
            <person name="Hamilton J.P."/>
            <person name="Kanamori H."/>
            <person name="McCombie W.R."/>
            <person name="Ouyang S."/>
            <person name="Schwartz D.C."/>
            <person name="Tanaka T."/>
            <person name="Wu J."/>
            <person name="Zhou S."/>
            <person name="Childs K.L."/>
            <person name="Davidson R.M."/>
            <person name="Lin H."/>
            <person name="Quesada-Ocampo L."/>
            <person name="Vaillancourt B."/>
            <person name="Sakai H."/>
            <person name="Lee S.S."/>
            <person name="Kim J."/>
            <person name="Numa H."/>
            <person name="Itoh T."/>
            <person name="Buell C.R."/>
            <person name="Matsumoto T."/>
        </authorList>
    </citation>
    <scope>NUCLEOTIDE SEQUENCE [LARGE SCALE GENOMIC DNA]</scope>
    <source>
        <strain evidence="3">cv. Nipponbare</strain>
    </source>
</reference>
<proteinExistence type="predicted"/>
<gene>
    <name evidence="2" type="ordered locus">Os06g0187800</name>
    <name evidence="2" type="ORF">OSNPB_060187800</name>
</gene>
<dbReference type="AlphaFoldDB" id="A0A0P0WTP1"/>
<accession>A0A0P0WTP1</accession>
<name>A0A0P0WTP1_ORYSJ</name>
<reference evidence="3" key="1">
    <citation type="journal article" date="2005" name="Nature">
        <title>The map-based sequence of the rice genome.</title>
        <authorList>
            <consortium name="International rice genome sequencing project (IRGSP)"/>
            <person name="Matsumoto T."/>
            <person name="Wu J."/>
            <person name="Kanamori H."/>
            <person name="Katayose Y."/>
            <person name="Fujisawa M."/>
            <person name="Namiki N."/>
            <person name="Mizuno H."/>
            <person name="Yamamoto K."/>
            <person name="Antonio B.A."/>
            <person name="Baba T."/>
            <person name="Sakata K."/>
            <person name="Nagamura Y."/>
            <person name="Aoki H."/>
            <person name="Arikawa K."/>
            <person name="Arita K."/>
            <person name="Bito T."/>
            <person name="Chiden Y."/>
            <person name="Fujitsuka N."/>
            <person name="Fukunaka R."/>
            <person name="Hamada M."/>
            <person name="Harada C."/>
            <person name="Hayashi A."/>
            <person name="Hijishita S."/>
            <person name="Honda M."/>
            <person name="Hosokawa S."/>
            <person name="Ichikawa Y."/>
            <person name="Idonuma A."/>
            <person name="Iijima M."/>
            <person name="Ikeda M."/>
            <person name="Ikeno M."/>
            <person name="Ito K."/>
            <person name="Ito S."/>
            <person name="Ito T."/>
            <person name="Ito Y."/>
            <person name="Ito Y."/>
            <person name="Iwabuchi A."/>
            <person name="Kamiya K."/>
            <person name="Karasawa W."/>
            <person name="Kurita K."/>
            <person name="Katagiri S."/>
            <person name="Kikuta A."/>
            <person name="Kobayashi H."/>
            <person name="Kobayashi N."/>
            <person name="Machita K."/>
            <person name="Maehara T."/>
            <person name="Masukawa M."/>
            <person name="Mizubayashi T."/>
            <person name="Mukai Y."/>
            <person name="Nagasaki H."/>
            <person name="Nagata Y."/>
            <person name="Naito S."/>
            <person name="Nakashima M."/>
            <person name="Nakama Y."/>
            <person name="Nakamichi Y."/>
            <person name="Nakamura M."/>
            <person name="Meguro A."/>
            <person name="Negishi M."/>
            <person name="Ohta I."/>
            <person name="Ohta T."/>
            <person name="Okamoto M."/>
            <person name="Ono N."/>
            <person name="Saji S."/>
            <person name="Sakaguchi M."/>
            <person name="Sakai K."/>
            <person name="Shibata M."/>
            <person name="Shimokawa T."/>
            <person name="Song J."/>
            <person name="Takazaki Y."/>
            <person name="Terasawa K."/>
            <person name="Tsugane M."/>
            <person name="Tsuji K."/>
            <person name="Ueda S."/>
            <person name="Waki K."/>
            <person name="Yamagata H."/>
            <person name="Yamamoto M."/>
            <person name="Yamamoto S."/>
            <person name="Yamane H."/>
            <person name="Yoshiki S."/>
            <person name="Yoshihara R."/>
            <person name="Yukawa K."/>
            <person name="Zhong H."/>
            <person name="Yano M."/>
            <person name="Yuan Q."/>
            <person name="Ouyang S."/>
            <person name="Liu J."/>
            <person name="Jones K.M."/>
            <person name="Gansberger K."/>
            <person name="Moffat K."/>
            <person name="Hill J."/>
            <person name="Bera J."/>
            <person name="Fadrosh D."/>
            <person name="Jin S."/>
            <person name="Johri S."/>
            <person name="Kim M."/>
            <person name="Overton L."/>
            <person name="Reardon M."/>
            <person name="Tsitrin T."/>
            <person name="Vuong H."/>
            <person name="Weaver B."/>
            <person name="Ciecko A."/>
            <person name="Tallon L."/>
            <person name="Jackson J."/>
            <person name="Pai G."/>
            <person name="Aken S.V."/>
            <person name="Utterback T."/>
            <person name="Reidmuller S."/>
            <person name="Feldblyum T."/>
            <person name="Hsiao J."/>
            <person name="Zismann V."/>
            <person name="Iobst S."/>
            <person name="de Vazeille A.R."/>
            <person name="Buell C.R."/>
            <person name="Ying K."/>
            <person name="Li Y."/>
            <person name="Lu T."/>
            <person name="Huang Y."/>
            <person name="Zhao Q."/>
            <person name="Feng Q."/>
            <person name="Zhang L."/>
            <person name="Zhu J."/>
            <person name="Weng Q."/>
            <person name="Mu J."/>
            <person name="Lu Y."/>
            <person name="Fan D."/>
            <person name="Liu Y."/>
            <person name="Guan J."/>
            <person name="Zhang Y."/>
            <person name="Yu S."/>
            <person name="Liu X."/>
            <person name="Zhang Y."/>
            <person name="Hong G."/>
            <person name="Han B."/>
            <person name="Choisne N."/>
            <person name="Demange N."/>
            <person name="Orjeda G."/>
            <person name="Samain S."/>
            <person name="Cattolico L."/>
            <person name="Pelletier E."/>
            <person name="Couloux A."/>
            <person name="Segurens B."/>
            <person name="Wincker P."/>
            <person name="D'Hont A."/>
            <person name="Scarpelli C."/>
            <person name="Weissenbach J."/>
            <person name="Salanoubat M."/>
            <person name="Quetier F."/>
            <person name="Yu Y."/>
            <person name="Kim H.R."/>
            <person name="Rambo T."/>
            <person name="Currie J."/>
            <person name="Collura K."/>
            <person name="Luo M."/>
            <person name="Yang T."/>
            <person name="Ammiraju J.S.S."/>
            <person name="Engler F."/>
            <person name="Soderlund C."/>
            <person name="Wing R.A."/>
            <person name="Palmer L.E."/>
            <person name="de la Bastide M."/>
            <person name="Spiegel L."/>
            <person name="Nascimento L."/>
            <person name="Zutavern T."/>
            <person name="O'Shaughnessy A."/>
            <person name="Dike S."/>
            <person name="Dedhia N."/>
            <person name="Preston R."/>
            <person name="Balija V."/>
            <person name="McCombie W.R."/>
            <person name="Chow T."/>
            <person name="Chen H."/>
            <person name="Chung M."/>
            <person name="Chen C."/>
            <person name="Shaw J."/>
            <person name="Wu H."/>
            <person name="Hsiao K."/>
            <person name="Chao Y."/>
            <person name="Chu M."/>
            <person name="Cheng C."/>
            <person name="Hour A."/>
            <person name="Lee P."/>
            <person name="Lin S."/>
            <person name="Lin Y."/>
            <person name="Liou J."/>
            <person name="Liu S."/>
            <person name="Hsing Y."/>
            <person name="Raghuvanshi S."/>
            <person name="Mohanty A."/>
            <person name="Bharti A.K."/>
            <person name="Gaur A."/>
            <person name="Gupta V."/>
            <person name="Kumar D."/>
            <person name="Ravi V."/>
            <person name="Vij S."/>
            <person name="Kapur A."/>
            <person name="Khurana P."/>
            <person name="Khurana P."/>
            <person name="Khurana J.P."/>
            <person name="Tyagi A.K."/>
            <person name="Gaikwad K."/>
            <person name="Singh A."/>
            <person name="Dalal V."/>
            <person name="Srivastava S."/>
            <person name="Dixit A."/>
            <person name="Pal A.K."/>
            <person name="Ghazi I.A."/>
            <person name="Yadav M."/>
            <person name="Pandit A."/>
            <person name="Bhargava A."/>
            <person name="Sureshbabu K."/>
            <person name="Batra K."/>
            <person name="Sharma T.R."/>
            <person name="Mohapatra T."/>
            <person name="Singh N.K."/>
            <person name="Messing J."/>
            <person name="Nelson A.B."/>
            <person name="Fuks G."/>
            <person name="Kavchok S."/>
            <person name="Keizer G."/>
            <person name="Linton E."/>
            <person name="Llaca V."/>
            <person name="Song R."/>
            <person name="Tanyolac B."/>
            <person name="Young S."/>
            <person name="Ho-Il K."/>
            <person name="Hahn J.H."/>
            <person name="Sangsakoo G."/>
            <person name="Vanavichit A."/>
            <person name="de Mattos Luiz.A.T."/>
            <person name="Zimmer P.D."/>
            <person name="Malone G."/>
            <person name="Dellagostin O."/>
            <person name="de Oliveira A.C."/>
            <person name="Bevan M."/>
            <person name="Bancroft I."/>
            <person name="Minx P."/>
            <person name="Cordum H."/>
            <person name="Wilson R."/>
            <person name="Cheng Z."/>
            <person name="Jin W."/>
            <person name="Jiang J."/>
            <person name="Leong S.A."/>
            <person name="Iwama H."/>
            <person name="Gojobori T."/>
            <person name="Itoh T."/>
            <person name="Niimura Y."/>
            <person name="Fujii Y."/>
            <person name="Habara T."/>
            <person name="Sakai H."/>
            <person name="Sato Y."/>
            <person name="Wilson G."/>
            <person name="Kumar K."/>
            <person name="McCouch S."/>
            <person name="Juretic N."/>
            <person name="Hoen D."/>
            <person name="Wright S."/>
            <person name="Bruskiewich R."/>
            <person name="Bureau T."/>
            <person name="Miyao A."/>
            <person name="Hirochika H."/>
            <person name="Nishikawa T."/>
            <person name="Kadowaki K."/>
            <person name="Sugiura M."/>
            <person name="Burr B."/>
            <person name="Sasaki T."/>
        </authorList>
    </citation>
    <scope>NUCLEOTIDE SEQUENCE [LARGE SCALE GENOMIC DNA]</scope>
    <source>
        <strain evidence="3">cv. Nipponbare</strain>
    </source>
</reference>
<sequence length="122" mass="12549">MPISLLQRSSSSRSADVAAGSPGQPGRAPPSPPQAPTEAAGDLTHIFLVEVAVNTPAAVVAPHHIGLPRRWESPPVDEVDDVKGYEGGGRQTRGRSSSSRNAVAGGPNVYPSGTGNHDEIPL</sequence>
<organism evidence="2 3">
    <name type="scientific">Oryza sativa subsp. japonica</name>
    <name type="common">Rice</name>
    <dbReference type="NCBI Taxonomy" id="39947"/>
    <lineage>
        <taxon>Eukaryota</taxon>
        <taxon>Viridiplantae</taxon>
        <taxon>Streptophyta</taxon>
        <taxon>Embryophyta</taxon>
        <taxon>Tracheophyta</taxon>
        <taxon>Spermatophyta</taxon>
        <taxon>Magnoliopsida</taxon>
        <taxon>Liliopsida</taxon>
        <taxon>Poales</taxon>
        <taxon>Poaceae</taxon>
        <taxon>BOP clade</taxon>
        <taxon>Oryzoideae</taxon>
        <taxon>Oryzeae</taxon>
        <taxon>Oryzinae</taxon>
        <taxon>Oryza</taxon>
        <taxon>Oryza sativa</taxon>
    </lineage>
</organism>
<dbReference type="Proteomes" id="UP000059680">
    <property type="component" value="Chromosome 6"/>
</dbReference>
<dbReference type="InParanoid" id="A0A0P0WTP1"/>
<feature type="region of interest" description="Disordered" evidence="1">
    <location>
        <begin position="1"/>
        <end position="40"/>
    </location>
</feature>
<protein>
    <submittedName>
        <fullName evidence="2">Os06g0187800 protein</fullName>
    </submittedName>
</protein>
<dbReference type="EMBL" id="AP014962">
    <property type="protein sequence ID" value="BAS96536.1"/>
    <property type="molecule type" value="Genomic_DNA"/>
</dbReference>
<reference evidence="2 3" key="2">
    <citation type="journal article" date="2013" name="Plant Cell Physiol.">
        <title>Rice Annotation Project Database (RAP-DB): an integrative and interactive database for rice genomics.</title>
        <authorList>
            <person name="Sakai H."/>
            <person name="Lee S.S."/>
            <person name="Tanaka T."/>
            <person name="Numa H."/>
            <person name="Kim J."/>
            <person name="Kawahara Y."/>
            <person name="Wakimoto H."/>
            <person name="Yang C.C."/>
            <person name="Iwamoto M."/>
            <person name="Abe T."/>
            <person name="Yamada Y."/>
            <person name="Muto A."/>
            <person name="Inokuchi H."/>
            <person name="Ikemura T."/>
            <person name="Matsumoto T."/>
            <person name="Sasaki T."/>
            <person name="Itoh T."/>
        </authorList>
    </citation>
    <scope>NUCLEOTIDE SEQUENCE [LARGE SCALE GENOMIC DNA]</scope>
    <source>
        <strain evidence="3">cv. Nipponbare</strain>
    </source>
</reference>
<evidence type="ECO:0000313" key="2">
    <source>
        <dbReference type="EMBL" id="BAS96536.1"/>
    </source>
</evidence>
<feature type="region of interest" description="Disordered" evidence="1">
    <location>
        <begin position="65"/>
        <end position="122"/>
    </location>
</feature>
<dbReference type="PaxDb" id="39947-A0A0P0WTP1"/>
<evidence type="ECO:0000313" key="3">
    <source>
        <dbReference type="Proteomes" id="UP000059680"/>
    </source>
</evidence>
<feature type="compositionally biased region" description="Low complexity" evidence="1">
    <location>
        <begin position="1"/>
        <end position="26"/>
    </location>
</feature>
<evidence type="ECO:0000256" key="1">
    <source>
        <dbReference type="SAM" id="MobiDB-lite"/>
    </source>
</evidence>
<keyword evidence="3" id="KW-1185">Reference proteome</keyword>